<protein>
    <submittedName>
        <fullName evidence="2">Uncharacterized protein</fullName>
    </submittedName>
</protein>
<name>A0A1D6H2T9_MAIZE</name>
<dbReference type="PaxDb" id="4577-AC194591.2_FGP005"/>
<evidence type="ECO:0000313" key="2">
    <source>
        <dbReference type="EMBL" id="AQK69152.1"/>
    </source>
</evidence>
<feature type="compositionally biased region" description="Basic and acidic residues" evidence="1">
    <location>
        <begin position="117"/>
        <end position="141"/>
    </location>
</feature>
<evidence type="ECO:0000256" key="1">
    <source>
        <dbReference type="SAM" id="MobiDB-lite"/>
    </source>
</evidence>
<organism evidence="2">
    <name type="scientific">Zea mays</name>
    <name type="common">Maize</name>
    <dbReference type="NCBI Taxonomy" id="4577"/>
    <lineage>
        <taxon>Eukaryota</taxon>
        <taxon>Viridiplantae</taxon>
        <taxon>Streptophyta</taxon>
        <taxon>Embryophyta</taxon>
        <taxon>Tracheophyta</taxon>
        <taxon>Spermatophyta</taxon>
        <taxon>Magnoliopsida</taxon>
        <taxon>Liliopsida</taxon>
        <taxon>Poales</taxon>
        <taxon>Poaceae</taxon>
        <taxon>PACMAD clade</taxon>
        <taxon>Panicoideae</taxon>
        <taxon>Andropogonodae</taxon>
        <taxon>Andropogoneae</taxon>
        <taxon>Tripsacinae</taxon>
        <taxon>Zea</taxon>
    </lineage>
</organism>
<feature type="region of interest" description="Disordered" evidence="1">
    <location>
        <begin position="24"/>
        <end position="51"/>
    </location>
</feature>
<reference evidence="2" key="1">
    <citation type="submission" date="2015-12" db="EMBL/GenBank/DDBJ databases">
        <title>Update maize B73 reference genome by single molecule sequencing technologies.</title>
        <authorList>
            <consortium name="Maize Genome Sequencing Project"/>
            <person name="Ware D."/>
        </authorList>
    </citation>
    <scope>NUCLEOTIDE SEQUENCE</scope>
    <source>
        <tissue evidence="2">Seedling</tissue>
    </source>
</reference>
<feature type="region of interest" description="Disordered" evidence="1">
    <location>
        <begin position="91"/>
        <end position="159"/>
    </location>
</feature>
<dbReference type="EMBL" id="CM000781">
    <property type="protein sequence ID" value="AQK69152.1"/>
    <property type="molecule type" value="Genomic_DNA"/>
</dbReference>
<gene>
    <name evidence="2" type="ORF">ZEAMMB73_Zm00001d015588</name>
</gene>
<proteinExistence type="predicted"/>
<accession>A0A1D6H2T9</accession>
<dbReference type="InParanoid" id="A0A1D6H2T9"/>
<dbReference type="AlphaFoldDB" id="A0A1D6H2T9"/>
<sequence>MKKKNICDKAKALTFLGLQQPHCGGRRAARLSPAAGLQDPRAQAPEKLSREEGDLVPCVKKRREIRCLRDEEESAMHEKTPVFRRARGARECPCSAKSPSDDGSSPRECEAVSGGSFERETGRRRLCEGDREEEASQERTGKLFPTCCGGERNHRAPLR</sequence>